<feature type="region of interest" description="Disordered" evidence="3">
    <location>
        <begin position="254"/>
        <end position="314"/>
    </location>
</feature>
<dbReference type="PANTHER" id="PTHR12299:SF17">
    <property type="entry name" value="AT19571P-RELATED"/>
    <property type="match status" value="1"/>
</dbReference>
<feature type="compositionally biased region" description="Low complexity" evidence="3">
    <location>
        <begin position="53"/>
        <end position="62"/>
    </location>
</feature>
<evidence type="ECO:0000256" key="2">
    <source>
        <dbReference type="ARBA" id="ARBA00022490"/>
    </source>
</evidence>
<dbReference type="InterPro" id="IPR039764">
    <property type="entry name" value="HABP4/SERBP1-like"/>
</dbReference>
<accession>A0A427XKJ0</accession>
<dbReference type="GO" id="GO:0003723">
    <property type="term" value="F:RNA binding"/>
    <property type="evidence" value="ECO:0007669"/>
    <property type="project" value="InterPro"/>
</dbReference>
<feature type="compositionally biased region" description="Basic and acidic residues" evidence="3">
    <location>
        <begin position="259"/>
        <end position="273"/>
    </location>
</feature>
<dbReference type="Pfam" id="PF09598">
    <property type="entry name" value="Stm1_N"/>
    <property type="match status" value="1"/>
</dbReference>
<comment type="caution">
    <text evidence="5">The sequence shown here is derived from an EMBL/GenBank/DDBJ whole genome shotgun (WGS) entry which is preliminary data.</text>
</comment>
<protein>
    <recommendedName>
        <fullName evidence="4">STM1-like N-terminal domain-containing protein</fullName>
    </recommendedName>
</protein>
<evidence type="ECO:0000259" key="4">
    <source>
        <dbReference type="Pfam" id="PF09598"/>
    </source>
</evidence>
<dbReference type="GO" id="GO:0005634">
    <property type="term" value="C:nucleus"/>
    <property type="evidence" value="ECO:0007669"/>
    <property type="project" value="TreeGrafter"/>
</dbReference>
<dbReference type="OrthoDB" id="5390558at2759"/>
<organism evidence="5 6">
    <name type="scientific">Apiotrichum porosum</name>
    <dbReference type="NCBI Taxonomy" id="105984"/>
    <lineage>
        <taxon>Eukaryota</taxon>
        <taxon>Fungi</taxon>
        <taxon>Dikarya</taxon>
        <taxon>Basidiomycota</taxon>
        <taxon>Agaricomycotina</taxon>
        <taxon>Tremellomycetes</taxon>
        <taxon>Trichosporonales</taxon>
        <taxon>Trichosporonaceae</taxon>
        <taxon>Apiotrichum</taxon>
    </lineage>
</organism>
<dbReference type="STRING" id="105984.A0A427XKJ0"/>
<dbReference type="EMBL" id="RSCE01000010">
    <property type="protein sequence ID" value="RSH79409.1"/>
    <property type="molecule type" value="Genomic_DNA"/>
</dbReference>
<dbReference type="Gene3D" id="6.10.140.1040">
    <property type="match status" value="1"/>
</dbReference>
<keyword evidence="6" id="KW-1185">Reference proteome</keyword>
<reference evidence="5 6" key="1">
    <citation type="submission" date="2018-11" db="EMBL/GenBank/DDBJ databases">
        <title>Genome sequence of Apiotrichum porosum DSM 27194.</title>
        <authorList>
            <person name="Aliyu H."/>
            <person name="Gorte O."/>
            <person name="Ochsenreither K."/>
        </authorList>
    </citation>
    <scope>NUCLEOTIDE SEQUENCE [LARGE SCALE GENOMIC DNA]</scope>
    <source>
        <strain evidence="5 6">DSM 27194</strain>
    </source>
</reference>
<feature type="compositionally biased region" description="Basic and acidic residues" evidence="3">
    <location>
        <begin position="305"/>
        <end position="314"/>
    </location>
</feature>
<name>A0A427XKJ0_9TREE</name>
<proteinExistence type="predicted"/>
<dbReference type="PANTHER" id="PTHR12299">
    <property type="entry name" value="HYALURONIC ACID-BINDING PROTEIN 4"/>
    <property type="match status" value="1"/>
</dbReference>
<evidence type="ECO:0000313" key="6">
    <source>
        <dbReference type="Proteomes" id="UP000279236"/>
    </source>
</evidence>
<dbReference type="RefSeq" id="XP_028474556.1">
    <property type="nucleotide sequence ID" value="XM_028617249.1"/>
</dbReference>
<dbReference type="GeneID" id="39585998"/>
<sequence length="314" mass="32540">MSVVSKNPFELLGNDGERAASPAPKAVAAAAPAAAAAAPKAVPGAAPKGGRGARYPARGGPRNVYREDRPATEGAEGFDGERVAPPRKHHEGRDRHTKGPKDEKAGTGPRSRAPGAARGPKISGTRGAKGGAAPIADKKPAAETYDNAEGKAELTAENDGEKDAAAPETPAVDAEEQEIEEDNSKTLDQYLAEKAEKALGGVLAKKEARVVTADDVEGTAFARSEGESFFSGKKTEEKQKASKAKKEKIFLEVDFQSARPERTDRAPRGEKPVRGRGGNASRGAGARGAARGAARAPRQAPAAINDEKAFPSLA</sequence>
<dbReference type="InterPro" id="IPR019084">
    <property type="entry name" value="STM1-like_N"/>
</dbReference>
<evidence type="ECO:0000313" key="5">
    <source>
        <dbReference type="EMBL" id="RSH79409.1"/>
    </source>
</evidence>
<dbReference type="GO" id="GO:0005737">
    <property type="term" value="C:cytoplasm"/>
    <property type="evidence" value="ECO:0007669"/>
    <property type="project" value="UniProtKB-SubCell"/>
</dbReference>
<dbReference type="AlphaFoldDB" id="A0A427XKJ0"/>
<evidence type="ECO:0000256" key="3">
    <source>
        <dbReference type="SAM" id="MobiDB-lite"/>
    </source>
</evidence>
<feature type="compositionally biased region" description="Low complexity" evidence="3">
    <location>
        <begin position="19"/>
        <end position="46"/>
    </location>
</feature>
<feature type="compositionally biased region" description="Low complexity" evidence="3">
    <location>
        <begin position="281"/>
        <end position="303"/>
    </location>
</feature>
<comment type="subcellular location">
    <subcellularLocation>
        <location evidence="1">Cytoplasm</location>
    </subcellularLocation>
</comment>
<feature type="domain" description="STM1-like N-terminal" evidence="4">
    <location>
        <begin position="3"/>
        <end position="52"/>
    </location>
</feature>
<dbReference type="Proteomes" id="UP000279236">
    <property type="component" value="Unassembled WGS sequence"/>
</dbReference>
<feature type="region of interest" description="Disordered" evidence="3">
    <location>
        <begin position="1"/>
        <end position="185"/>
    </location>
</feature>
<evidence type="ECO:0000256" key="1">
    <source>
        <dbReference type="ARBA" id="ARBA00004496"/>
    </source>
</evidence>
<keyword evidence="2" id="KW-0963">Cytoplasm</keyword>
<feature type="compositionally biased region" description="Basic and acidic residues" evidence="3">
    <location>
        <begin position="148"/>
        <end position="165"/>
    </location>
</feature>
<feature type="compositionally biased region" description="Basic and acidic residues" evidence="3">
    <location>
        <begin position="91"/>
        <end position="105"/>
    </location>
</feature>
<gene>
    <name evidence="5" type="ORF">EHS24_001455</name>
</gene>